<proteinExistence type="predicted"/>
<organism evidence="1">
    <name type="scientific">marine sediment metagenome</name>
    <dbReference type="NCBI Taxonomy" id="412755"/>
    <lineage>
        <taxon>unclassified sequences</taxon>
        <taxon>metagenomes</taxon>
        <taxon>ecological metagenomes</taxon>
    </lineage>
</organism>
<evidence type="ECO:0000313" key="1">
    <source>
        <dbReference type="EMBL" id="GAJ20653.1"/>
    </source>
</evidence>
<gene>
    <name evidence="1" type="ORF">S12H4_57015</name>
</gene>
<dbReference type="AlphaFoldDB" id="X1UT14"/>
<sequence>LCKLCAVDTVRFDNDDRGPPPFKVLINLNAYDPRTRDTSPGLVSAMITLETTGADLVLFVHRPAWKGLLVVEGSAHIGVSMVFSWTNTFGQAWTTTLKPGVPFYGPMHGKTRQ</sequence>
<accession>X1UT14</accession>
<protein>
    <submittedName>
        <fullName evidence="1">Uncharacterized protein</fullName>
    </submittedName>
</protein>
<dbReference type="EMBL" id="BARW01036797">
    <property type="protein sequence ID" value="GAJ20653.1"/>
    <property type="molecule type" value="Genomic_DNA"/>
</dbReference>
<feature type="non-terminal residue" evidence="1">
    <location>
        <position position="1"/>
    </location>
</feature>
<name>X1UT14_9ZZZZ</name>
<reference evidence="1" key="1">
    <citation type="journal article" date="2014" name="Front. Microbiol.">
        <title>High frequency of phylogenetically diverse reductive dehalogenase-homologous genes in deep subseafloor sedimentary metagenomes.</title>
        <authorList>
            <person name="Kawai M."/>
            <person name="Futagami T."/>
            <person name="Toyoda A."/>
            <person name="Takaki Y."/>
            <person name="Nishi S."/>
            <person name="Hori S."/>
            <person name="Arai W."/>
            <person name="Tsubouchi T."/>
            <person name="Morono Y."/>
            <person name="Uchiyama I."/>
            <person name="Ito T."/>
            <person name="Fujiyama A."/>
            <person name="Inagaki F."/>
            <person name="Takami H."/>
        </authorList>
    </citation>
    <scope>NUCLEOTIDE SEQUENCE</scope>
    <source>
        <strain evidence="1">Expedition CK06-06</strain>
    </source>
</reference>
<comment type="caution">
    <text evidence="1">The sequence shown here is derived from an EMBL/GenBank/DDBJ whole genome shotgun (WGS) entry which is preliminary data.</text>
</comment>